<feature type="region of interest" description="Disordered" evidence="1">
    <location>
        <begin position="1"/>
        <end position="21"/>
    </location>
</feature>
<dbReference type="Proteomes" id="UP001108029">
    <property type="component" value="Unassembled WGS sequence"/>
</dbReference>
<evidence type="ECO:0000313" key="3">
    <source>
        <dbReference type="Proteomes" id="UP001108029"/>
    </source>
</evidence>
<evidence type="ECO:0000256" key="1">
    <source>
        <dbReference type="SAM" id="MobiDB-lite"/>
    </source>
</evidence>
<proteinExistence type="predicted"/>
<dbReference type="EMBL" id="JAJSBI010000007">
    <property type="protein sequence ID" value="MCD9875415.1"/>
    <property type="molecule type" value="Genomic_DNA"/>
</dbReference>
<comment type="caution">
    <text evidence="2">The sequence shown here is derived from an EMBL/GenBank/DDBJ whole genome shotgun (WGS) entry which is preliminary data.</text>
</comment>
<keyword evidence="3" id="KW-1185">Reference proteome</keyword>
<sequence length="129" mass="13683">MRGADGVTDEGVPAQSGTGAEGSVTGVVRRRWGVALGGVLPARFFEPGWAYEERVERRCPVCEGELHALRRPYESQGRVYRYAALVCPGCPTAFSLADLGVKTYDQLTAASSAAVSVRWGPARVVPGSA</sequence>
<dbReference type="RefSeq" id="WP_232649522.1">
    <property type="nucleotide sequence ID" value="NZ_JAJSBI010000007.1"/>
</dbReference>
<protein>
    <submittedName>
        <fullName evidence="2">Uncharacterized protein</fullName>
    </submittedName>
</protein>
<gene>
    <name evidence="2" type="ORF">LJ657_17435</name>
</gene>
<organism evidence="2 3">
    <name type="scientific">Streptomyces guryensis</name>
    <dbReference type="NCBI Taxonomy" id="2886947"/>
    <lineage>
        <taxon>Bacteria</taxon>
        <taxon>Bacillati</taxon>
        <taxon>Actinomycetota</taxon>
        <taxon>Actinomycetes</taxon>
        <taxon>Kitasatosporales</taxon>
        <taxon>Streptomycetaceae</taxon>
        <taxon>Streptomyces</taxon>
    </lineage>
</organism>
<dbReference type="AlphaFoldDB" id="A0A9Q3ZAJ4"/>
<accession>A0A9Q3ZAJ4</accession>
<reference evidence="2" key="1">
    <citation type="submission" date="2021-12" db="EMBL/GenBank/DDBJ databases">
        <authorList>
            <person name="Lee J.-H."/>
            <person name="Kim S.-B."/>
        </authorList>
    </citation>
    <scope>NUCLEOTIDE SEQUENCE</scope>
    <source>
        <strain evidence="2">NR30</strain>
    </source>
</reference>
<name>A0A9Q3ZAJ4_9ACTN</name>
<evidence type="ECO:0000313" key="2">
    <source>
        <dbReference type="EMBL" id="MCD9875415.1"/>
    </source>
</evidence>